<evidence type="ECO:0000313" key="3">
    <source>
        <dbReference type="EMBL" id="TVY44095.1"/>
    </source>
</evidence>
<sequence length="838" mass="94850">MSLSNHKAVTIKRFGLTQVYQPPQDTEATAMCITTPIEPFDEISDTRFSNLVTSSKIVGLRAGEVFWPVRPLVKVPTNLLYRGYDADVDAFNTSVGHNSVEQHANDLLTDVANLIDKYDHVKLPIIFVVHSLGGIVVKEALNISSQSEIQRLKRVAAATHGVLFLGTPHRGSGSATIGKHAYRIARLATKRPNIKLLRSLEKNSDTLKGISNRFRSTQQKWDIKISSFYEDREVRKYFLFHSLIVDNESAQIGHVGEEVSSIPKNHRDMTKFTSTEEVGFERVSSQLRRWVKEIKGKFEADGELYNPLPQFILHSRIKTGALEICLSSLENSQTRTRYTNVAASYDGTFQWLFDIDIVPFVDWLKENHNGVGPFRPIFWINGKPGSGKSTLMKFAMQDQRTQDYLRTVSGPIKWAILGFFFHDRGSHIQKSMEGMLQAVLHQLLSQALDPWTLVEHIYPIYFDIVKSQRTSTPVWTFDSLCQAWLAITEQRKVPLRVCIFLDALDEHEGDNTQLAAFIHKLLAGADQQTVKIKLCVASRTWNVFGQHFGTCPQFAIHQYTASDIQAYTTQRLLGSLRGAGEDNDSTFSSKLAQLAEHVTAKAHGVFIWVRIVVDEFVKGVRDGTPLSILEEKVFDMPEELEDLYRHTLERIEPEYIDEAYIMLQIALCSLSPLPLPTFIRCTSIIKSESYYDSSEAEMLRQLISRSGGLLEIIEIDSEDLTTKTPYENETFTSSQDSFGSRGPAALYKLPNITTEQLGHTVVAVQFIHQTVKDFVAKNEHNLGLRPSGSDFVRESGNFYLLHCAIRYGKCGWASELRACLVHFFDLKCWISVTQNKKH</sequence>
<dbReference type="InterPro" id="IPR029058">
    <property type="entry name" value="AB_hydrolase_fold"/>
</dbReference>
<protein>
    <submittedName>
        <fullName evidence="3">Vegetative incompatibility protein</fullName>
    </submittedName>
</protein>
<dbReference type="EMBL" id="QGMI01000250">
    <property type="protein sequence ID" value="TVY44095.1"/>
    <property type="molecule type" value="Genomic_DNA"/>
</dbReference>
<reference evidence="3 4" key="1">
    <citation type="submission" date="2018-05" db="EMBL/GenBank/DDBJ databases">
        <title>Genome sequencing and assembly of the regulated plant pathogen Lachnellula willkommii and related sister species for the development of diagnostic species identification markers.</title>
        <authorList>
            <person name="Giroux E."/>
            <person name="Bilodeau G."/>
        </authorList>
    </citation>
    <scope>NUCLEOTIDE SEQUENCE [LARGE SCALE GENOMIC DNA]</scope>
    <source>
        <strain evidence="3 4">CBS 160.35</strain>
    </source>
</reference>
<dbReference type="PANTHER" id="PTHR10039">
    <property type="entry name" value="AMELOGENIN"/>
    <property type="match status" value="1"/>
</dbReference>
<evidence type="ECO:0000259" key="2">
    <source>
        <dbReference type="Pfam" id="PF24883"/>
    </source>
</evidence>
<proteinExistence type="predicted"/>
<dbReference type="Proteomes" id="UP000443090">
    <property type="component" value="Unassembled WGS sequence"/>
</dbReference>
<name>A0A8H8UHB5_9HELO</name>
<evidence type="ECO:0000313" key="4">
    <source>
        <dbReference type="Proteomes" id="UP000443090"/>
    </source>
</evidence>
<evidence type="ECO:0000256" key="1">
    <source>
        <dbReference type="ARBA" id="ARBA00022737"/>
    </source>
</evidence>
<dbReference type="OrthoDB" id="1658288at2759"/>
<dbReference type="Pfam" id="PF24883">
    <property type="entry name" value="NPHP3_N"/>
    <property type="match status" value="1"/>
</dbReference>
<dbReference type="SUPFAM" id="SSF52540">
    <property type="entry name" value="P-loop containing nucleoside triphosphate hydrolases"/>
    <property type="match status" value="1"/>
</dbReference>
<organism evidence="3 4">
    <name type="scientific">Lachnellula occidentalis</name>
    <dbReference type="NCBI Taxonomy" id="215460"/>
    <lineage>
        <taxon>Eukaryota</taxon>
        <taxon>Fungi</taxon>
        <taxon>Dikarya</taxon>
        <taxon>Ascomycota</taxon>
        <taxon>Pezizomycotina</taxon>
        <taxon>Leotiomycetes</taxon>
        <taxon>Helotiales</taxon>
        <taxon>Lachnaceae</taxon>
        <taxon>Lachnellula</taxon>
    </lineage>
</organism>
<dbReference type="Gene3D" id="3.40.50.300">
    <property type="entry name" value="P-loop containing nucleotide triphosphate hydrolases"/>
    <property type="match status" value="1"/>
</dbReference>
<dbReference type="Gene3D" id="3.40.50.1820">
    <property type="entry name" value="alpha/beta hydrolase"/>
    <property type="match status" value="1"/>
</dbReference>
<gene>
    <name evidence="3" type="primary">HET-E1_6</name>
    <name evidence="3" type="ORF">LOCC1_G006752</name>
</gene>
<dbReference type="InterPro" id="IPR027417">
    <property type="entry name" value="P-loop_NTPase"/>
</dbReference>
<dbReference type="AlphaFoldDB" id="A0A8H8UHB5"/>
<keyword evidence="4" id="KW-1185">Reference proteome</keyword>
<dbReference type="InterPro" id="IPR056884">
    <property type="entry name" value="NPHP3-like_N"/>
</dbReference>
<dbReference type="SUPFAM" id="SSF53474">
    <property type="entry name" value="alpha/beta-Hydrolases"/>
    <property type="match status" value="1"/>
</dbReference>
<dbReference type="PANTHER" id="PTHR10039:SF5">
    <property type="entry name" value="NACHT DOMAIN-CONTAINING PROTEIN"/>
    <property type="match status" value="1"/>
</dbReference>
<keyword evidence="1" id="KW-0677">Repeat</keyword>
<accession>A0A8H8UHB5</accession>
<feature type="domain" description="Nephrocystin 3-like N-terminal" evidence="2">
    <location>
        <begin position="347"/>
        <end position="539"/>
    </location>
</feature>
<comment type="caution">
    <text evidence="3">The sequence shown here is derived from an EMBL/GenBank/DDBJ whole genome shotgun (WGS) entry which is preliminary data.</text>
</comment>